<reference evidence="1 2" key="1">
    <citation type="journal article" date="2018" name="J. Allergy Clin. Immunol.">
        <title>High-quality assembly of Dermatophagoides pteronyssinus genome and transcriptome reveals a wide range of novel allergens.</title>
        <authorList>
            <person name="Liu X.Y."/>
            <person name="Yang K.Y."/>
            <person name="Wang M.Q."/>
            <person name="Kwok J.S."/>
            <person name="Zeng X."/>
            <person name="Yang Z."/>
            <person name="Xiao X.J."/>
            <person name="Lau C.P."/>
            <person name="Li Y."/>
            <person name="Huang Z.M."/>
            <person name="Ba J.G."/>
            <person name="Yim A.K."/>
            <person name="Ouyang C.Y."/>
            <person name="Ngai S.M."/>
            <person name="Chan T.F."/>
            <person name="Leung E.L."/>
            <person name="Liu L."/>
            <person name="Liu Z.G."/>
            <person name="Tsui S.K."/>
        </authorList>
    </citation>
    <scope>NUCLEOTIDE SEQUENCE [LARGE SCALE GENOMIC DNA]</scope>
    <source>
        <strain evidence="1">Derp</strain>
    </source>
</reference>
<reference evidence="1 2" key="2">
    <citation type="journal article" date="2022" name="Mol. Biol. Evol.">
        <title>Comparative Genomics Reveals Insights into the Divergent Evolution of Astigmatic Mites and Household Pest Adaptations.</title>
        <authorList>
            <person name="Xiong Q."/>
            <person name="Wan A.T."/>
            <person name="Liu X."/>
            <person name="Fung C.S."/>
            <person name="Xiao X."/>
            <person name="Malainual N."/>
            <person name="Hou J."/>
            <person name="Wang L."/>
            <person name="Wang M."/>
            <person name="Yang K.Y."/>
            <person name="Cui Y."/>
            <person name="Leung E.L."/>
            <person name="Nong W."/>
            <person name="Shin S.K."/>
            <person name="Au S.W."/>
            <person name="Jeong K.Y."/>
            <person name="Chew F.T."/>
            <person name="Hui J.H."/>
            <person name="Leung T.F."/>
            <person name="Tungtrongchitr A."/>
            <person name="Zhong N."/>
            <person name="Liu Z."/>
            <person name="Tsui S.K."/>
        </authorList>
    </citation>
    <scope>NUCLEOTIDE SEQUENCE [LARGE SCALE GENOMIC DNA]</scope>
    <source>
        <strain evidence="1">Derp</strain>
    </source>
</reference>
<proteinExistence type="predicted"/>
<dbReference type="EMBL" id="NJHN03000062">
    <property type="protein sequence ID" value="KAH9418544.1"/>
    <property type="molecule type" value="Genomic_DNA"/>
</dbReference>
<keyword evidence="2" id="KW-1185">Reference proteome</keyword>
<comment type="caution">
    <text evidence="1">The sequence shown here is derived from an EMBL/GenBank/DDBJ whole genome shotgun (WGS) entry which is preliminary data.</text>
</comment>
<name>A0ABQ8J7I1_DERPT</name>
<evidence type="ECO:0008006" key="3">
    <source>
        <dbReference type="Google" id="ProtNLM"/>
    </source>
</evidence>
<protein>
    <recommendedName>
        <fullName evidence="3">HNH endonuclease</fullName>
    </recommendedName>
</protein>
<sequence length="68" mass="7943">MSDVSQNLTLVCQRHHQKQKILDDNFSVQVGVYIVQKQNKKLGIFFLSTFDYRQGYCCCVDPKTENKN</sequence>
<evidence type="ECO:0000313" key="1">
    <source>
        <dbReference type="EMBL" id="KAH9418544.1"/>
    </source>
</evidence>
<accession>A0ABQ8J7I1</accession>
<evidence type="ECO:0000313" key="2">
    <source>
        <dbReference type="Proteomes" id="UP000887458"/>
    </source>
</evidence>
<dbReference type="Proteomes" id="UP000887458">
    <property type="component" value="Unassembled WGS sequence"/>
</dbReference>
<organism evidence="1 2">
    <name type="scientific">Dermatophagoides pteronyssinus</name>
    <name type="common">European house dust mite</name>
    <dbReference type="NCBI Taxonomy" id="6956"/>
    <lineage>
        <taxon>Eukaryota</taxon>
        <taxon>Metazoa</taxon>
        <taxon>Ecdysozoa</taxon>
        <taxon>Arthropoda</taxon>
        <taxon>Chelicerata</taxon>
        <taxon>Arachnida</taxon>
        <taxon>Acari</taxon>
        <taxon>Acariformes</taxon>
        <taxon>Sarcoptiformes</taxon>
        <taxon>Astigmata</taxon>
        <taxon>Psoroptidia</taxon>
        <taxon>Analgoidea</taxon>
        <taxon>Pyroglyphidae</taxon>
        <taxon>Dermatophagoidinae</taxon>
        <taxon>Dermatophagoides</taxon>
    </lineage>
</organism>
<gene>
    <name evidence="1" type="ORF">DERP_003869</name>
</gene>